<keyword evidence="2" id="KW-1185">Reference proteome</keyword>
<evidence type="ECO:0000313" key="2">
    <source>
        <dbReference type="Proteomes" id="UP000265520"/>
    </source>
</evidence>
<protein>
    <submittedName>
        <fullName evidence="1">Uncharacterized protein</fullName>
    </submittedName>
</protein>
<accession>A0A392P1D8</accession>
<reference evidence="1 2" key="1">
    <citation type="journal article" date="2018" name="Front. Plant Sci.">
        <title>Red Clover (Trifolium pratense) and Zigzag Clover (T. medium) - A Picture of Genomic Similarities and Differences.</title>
        <authorList>
            <person name="Dluhosova J."/>
            <person name="Istvanek J."/>
            <person name="Nedelnik J."/>
            <person name="Repkova J."/>
        </authorList>
    </citation>
    <scope>NUCLEOTIDE SEQUENCE [LARGE SCALE GENOMIC DNA]</scope>
    <source>
        <strain evidence="2">cv. 10/8</strain>
        <tissue evidence="1">Leaf</tissue>
    </source>
</reference>
<feature type="non-terminal residue" evidence="1">
    <location>
        <position position="1"/>
    </location>
</feature>
<evidence type="ECO:0000313" key="1">
    <source>
        <dbReference type="EMBL" id="MCI05534.1"/>
    </source>
</evidence>
<sequence length="85" mass="9100">NVEINMKDADEECELIIEEKKRKFSNVQNNEKGGSGVAMNGGVHVDPQHVHSMKEVNAAKGAAAVKVSDAHFLSAGPGIQACREQ</sequence>
<organism evidence="1 2">
    <name type="scientific">Trifolium medium</name>
    <dbReference type="NCBI Taxonomy" id="97028"/>
    <lineage>
        <taxon>Eukaryota</taxon>
        <taxon>Viridiplantae</taxon>
        <taxon>Streptophyta</taxon>
        <taxon>Embryophyta</taxon>
        <taxon>Tracheophyta</taxon>
        <taxon>Spermatophyta</taxon>
        <taxon>Magnoliopsida</taxon>
        <taxon>eudicotyledons</taxon>
        <taxon>Gunneridae</taxon>
        <taxon>Pentapetalae</taxon>
        <taxon>rosids</taxon>
        <taxon>fabids</taxon>
        <taxon>Fabales</taxon>
        <taxon>Fabaceae</taxon>
        <taxon>Papilionoideae</taxon>
        <taxon>50 kb inversion clade</taxon>
        <taxon>NPAAA clade</taxon>
        <taxon>Hologalegina</taxon>
        <taxon>IRL clade</taxon>
        <taxon>Trifolieae</taxon>
        <taxon>Trifolium</taxon>
    </lineage>
</organism>
<comment type="caution">
    <text evidence="1">The sequence shown here is derived from an EMBL/GenBank/DDBJ whole genome shotgun (WGS) entry which is preliminary data.</text>
</comment>
<name>A0A392P1D8_9FABA</name>
<proteinExistence type="predicted"/>
<dbReference type="Proteomes" id="UP000265520">
    <property type="component" value="Unassembled WGS sequence"/>
</dbReference>
<dbReference type="AlphaFoldDB" id="A0A392P1D8"/>
<dbReference type="EMBL" id="LXQA010058962">
    <property type="protein sequence ID" value="MCI05534.1"/>
    <property type="molecule type" value="Genomic_DNA"/>
</dbReference>